<dbReference type="PANTHER" id="PTHR12461:SF18">
    <property type="entry name" value="JMJC DOMAIN-CONTAINING PROTEIN"/>
    <property type="match status" value="1"/>
</dbReference>
<dbReference type="Pfam" id="PF13621">
    <property type="entry name" value="Cupin_8"/>
    <property type="match status" value="1"/>
</dbReference>
<dbReference type="PROSITE" id="PS51184">
    <property type="entry name" value="JMJC"/>
    <property type="match status" value="1"/>
</dbReference>
<dbReference type="Gene3D" id="1.10.238.10">
    <property type="entry name" value="EF-hand"/>
    <property type="match status" value="1"/>
</dbReference>
<dbReference type="PANTHER" id="PTHR12461">
    <property type="entry name" value="HYPOXIA-INDUCIBLE FACTOR 1 ALPHA INHIBITOR-RELATED"/>
    <property type="match status" value="1"/>
</dbReference>
<feature type="compositionally biased region" description="Basic and acidic residues" evidence="2">
    <location>
        <begin position="441"/>
        <end position="468"/>
    </location>
</feature>
<accession>A0A8W8I7D1</accession>
<name>A0A8W8I7D1_MAGGI</name>
<evidence type="ECO:0008006" key="7">
    <source>
        <dbReference type="Google" id="ProtNLM"/>
    </source>
</evidence>
<proteinExistence type="predicted"/>
<dbReference type="PROSITE" id="PS50222">
    <property type="entry name" value="EF_HAND_2"/>
    <property type="match status" value="1"/>
</dbReference>
<sequence>MLPLTSVSEARCGVNKTLEREWIEGTHRVTIMWSSILAVSAIFAAIFLESSAELKGHLKPLGSHQDPVGGIPVTGKFPSPWVFYQEFVLPGKPLVMKKVLEKDNIPAYRLWTDDYLRKNFGQTDVEVEMGKKERRSDGGLKNMTFSKFLHLYQTEDIYQVFDITQDMKKDLNLPLSLQCGGFQNLQETVVLWFSSGGTKSHLHRDMLDNINCLLDGKKEIIFIDKKYEKLVMADGWVQEGGYSMVDVESVDMTKFPQLQNVPYNRITISKGDCIFIPFKWFHYVDSKPGRNMAVNFWFHHLPWFNSSDCEGVDPYQNSSVPLSSVKTPDPDSETRMLFLQLFGDIKSFYKRSFGDYIQREIPSITPRDVESLKEVFSIFDVNGNNVLTWDELMTIDIASAMDKFPELFEKILLNVTDGSDLNGELGEDPEPIILQEEESQHEEVQRANEDQSSKVKTPDDLEKEKLIEIADDGNLVMEEEPVRNHHEEL</sequence>
<dbReference type="GO" id="GO:0005509">
    <property type="term" value="F:calcium ion binding"/>
    <property type="evidence" value="ECO:0007669"/>
    <property type="project" value="InterPro"/>
</dbReference>
<evidence type="ECO:0000313" key="6">
    <source>
        <dbReference type="Proteomes" id="UP000005408"/>
    </source>
</evidence>
<dbReference type="InterPro" id="IPR003347">
    <property type="entry name" value="JmjC_dom"/>
</dbReference>
<dbReference type="AlphaFoldDB" id="A0A8W8I7D1"/>
<evidence type="ECO:0000256" key="2">
    <source>
        <dbReference type="SAM" id="MobiDB-lite"/>
    </source>
</evidence>
<dbReference type="InterPro" id="IPR011992">
    <property type="entry name" value="EF-hand-dom_pair"/>
</dbReference>
<dbReference type="SMART" id="SM00558">
    <property type="entry name" value="JmjC"/>
    <property type="match status" value="1"/>
</dbReference>
<dbReference type="InterPro" id="IPR041667">
    <property type="entry name" value="Cupin_8"/>
</dbReference>
<evidence type="ECO:0000259" key="4">
    <source>
        <dbReference type="PROSITE" id="PS51184"/>
    </source>
</evidence>
<protein>
    <recommendedName>
        <fullName evidence="7">JmjC domain-containing protein</fullName>
    </recommendedName>
</protein>
<keyword evidence="6" id="KW-1185">Reference proteome</keyword>
<feature type="domain" description="JmjC" evidence="4">
    <location>
        <begin position="162"/>
        <end position="315"/>
    </location>
</feature>
<dbReference type="PROSITE" id="PS00018">
    <property type="entry name" value="EF_HAND_1"/>
    <property type="match status" value="1"/>
</dbReference>
<dbReference type="Proteomes" id="UP000005408">
    <property type="component" value="Unassembled WGS sequence"/>
</dbReference>
<feature type="region of interest" description="Disordered" evidence="2">
    <location>
        <begin position="438"/>
        <end position="489"/>
    </location>
</feature>
<organism evidence="5 6">
    <name type="scientific">Magallana gigas</name>
    <name type="common">Pacific oyster</name>
    <name type="synonym">Crassostrea gigas</name>
    <dbReference type="NCBI Taxonomy" id="29159"/>
    <lineage>
        <taxon>Eukaryota</taxon>
        <taxon>Metazoa</taxon>
        <taxon>Spiralia</taxon>
        <taxon>Lophotrochozoa</taxon>
        <taxon>Mollusca</taxon>
        <taxon>Bivalvia</taxon>
        <taxon>Autobranchia</taxon>
        <taxon>Pteriomorphia</taxon>
        <taxon>Ostreida</taxon>
        <taxon>Ostreoidea</taxon>
        <taxon>Ostreidae</taxon>
        <taxon>Magallana</taxon>
    </lineage>
</organism>
<dbReference type="EnsemblMetazoa" id="G12707.12">
    <property type="protein sequence ID" value="G12707.12:cds"/>
    <property type="gene ID" value="G12707"/>
</dbReference>
<dbReference type="Gene3D" id="2.60.120.650">
    <property type="entry name" value="Cupin"/>
    <property type="match status" value="1"/>
</dbReference>
<dbReference type="InterPro" id="IPR002048">
    <property type="entry name" value="EF_hand_dom"/>
</dbReference>
<keyword evidence="1" id="KW-0106">Calcium</keyword>
<dbReference type="InterPro" id="IPR018247">
    <property type="entry name" value="EF_Hand_1_Ca_BS"/>
</dbReference>
<dbReference type="SUPFAM" id="SSF51197">
    <property type="entry name" value="Clavaminate synthase-like"/>
    <property type="match status" value="1"/>
</dbReference>
<reference evidence="5" key="1">
    <citation type="submission" date="2022-08" db="UniProtKB">
        <authorList>
            <consortium name="EnsemblMetazoa"/>
        </authorList>
    </citation>
    <scope>IDENTIFICATION</scope>
    <source>
        <strain evidence="5">05x7-T-G4-1.051#20</strain>
    </source>
</reference>
<dbReference type="SUPFAM" id="SSF47473">
    <property type="entry name" value="EF-hand"/>
    <property type="match status" value="1"/>
</dbReference>
<evidence type="ECO:0000259" key="3">
    <source>
        <dbReference type="PROSITE" id="PS50222"/>
    </source>
</evidence>
<evidence type="ECO:0000256" key="1">
    <source>
        <dbReference type="ARBA" id="ARBA00022837"/>
    </source>
</evidence>
<feature type="domain" description="EF-hand" evidence="3">
    <location>
        <begin position="367"/>
        <end position="402"/>
    </location>
</feature>
<feature type="compositionally biased region" description="Basic and acidic residues" evidence="2">
    <location>
        <begin position="480"/>
        <end position="489"/>
    </location>
</feature>
<evidence type="ECO:0000313" key="5">
    <source>
        <dbReference type="EnsemblMetazoa" id="G12707.12:cds"/>
    </source>
</evidence>